<dbReference type="GO" id="GO:0005737">
    <property type="term" value="C:cytoplasm"/>
    <property type="evidence" value="ECO:0007669"/>
    <property type="project" value="TreeGrafter"/>
</dbReference>
<evidence type="ECO:0000259" key="10">
    <source>
        <dbReference type="PROSITE" id="PS51194"/>
    </source>
</evidence>
<evidence type="ECO:0000256" key="1">
    <source>
        <dbReference type="ARBA" id="ARBA00005446"/>
    </source>
</evidence>
<evidence type="ECO:0000259" key="9">
    <source>
        <dbReference type="PROSITE" id="PS51192"/>
    </source>
</evidence>
<dbReference type="Gene3D" id="3.40.50.300">
    <property type="entry name" value="P-loop containing nucleotide triphosphate hydrolases"/>
    <property type="match status" value="2"/>
</dbReference>
<feature type="domain" description="Helicase ATP-binding" evidence="9">
    <location>
        <begin position="47"/>
        <end position="239"/>
    </location>
</feature>
<keyword evidence="3" id="KW-0067">ATP-binding</keyword>
<dbReference type="PROSITE" id="PS51192">
    <property type="entry name" value="HELICASE_ATP_BIND_1"/>
    <property type="match status" value="1"/>
</dbReference>
<dbReference type="GO" id="GO:0006310">
    <property type="term" value="P:DNA recombination"/>
    <property type="evidence" value="ECO:0007669"/>
    <property type="project" value="TreeGrafter"/>
</dbReference>
<evidence type="ECO:0000256" key="5">
    <source>
        <dbReference type="ARBA" id="ARBA00023235"/>
    </source>
</evidence>
<dbReference type="GO" id="GO:0006281">
    <property type="term" value="P:DNA repair"/>
    <property type="evidence" value="ECO:0007669"/>
    <property type="project" value="TreeGrafter"/>
</dbReference>
<feature type="domain" description="Helicase C-terminal" evidence="10">
    <location>
        <begin position="271"/>
        <end position="435"/>
    </location>
</feature>
<evidence type="ECO:0000256" key="8">
    <source>
        <dbReference type="SAM" id="MobiDB-lite"/>
    </source>
</evidence>
<evidence type="ECO:0000313" key="11">
    <source>
        <dbReference type="EMBL" id="PPQ95546.1"/>
    </source>
</evidence>
<proteinExistence type="inferred from homology"/>
<dbReference type="GO" id="GO:0043138">
    <property type="term" value="F:3'-5' DNA helicase activity"/>
    <property type="evidence" value="ECO:0007669"/>
    <property type="project" value="UniProtKB-EC"/>
</dbReference>
<accession>A0A409XXT3</accession>
<dbReference type="GO" id="GO:0003677">
    <property type="term" value="F:DNA binding"/>
    <property type="evidence" value="ECO:0007669"/>
    <property type="project" value="UniProtKB-KW"/>
</dbReference>
<evidence type="ECO:0000313" key="12">
    <source>
        <dbReference type="Proteomes" id="UP000284706"/>
    </source>
</evidence>
<feature type="compositionally biased region" description="Polar residues" evidence="8">
    <location>
        <begin position="480"/>
        <end position="500"/>
    </location>
</feature>
<dbReference type="EC" id="5.6.2.4" evidence="7"/>
<dbReference type="PROSITE" id="PS51194">
    <property type="entry name" value="HELICASE_CTER"/>
    <property type="match status" value="1"/>
</dbReference>
<evidence type="ECO:0000256" key="4">
    <source>
        <dbReference type="ARBA" id="ARBA00023125"/>
    </source>
</evidence>
<keyword evidence="2" id="KW-0547">Nucleotide-binding</keyword>
<sequence length="648" mass="72060">MLPAHPNEISDGFSWLSVRGRTIIREIIEGRLPQWPKGPHESQVDCWAHCLQRIPTLLIASTGWGKTAAFFGPILVLQHLLSNPKPGIPKLPSKPVALIVTPLVELGKAHAREIGDIGLGSVAVCAETLTRFSQDGRDLFREIRQCQWPIVLLSPERLTSKEVDVVLRDEYFRSNLILFGIDEAHVLVPWGKEFRKAYHQISSLLKRLPSHTTLVAVTATLSAGNDYVSLCNELNLKPGRFNCIRLPSERPNLRTIYRDLTHTLSGYHFPDIEWVFKRGVKCILYCQTIDLGFRVAMYGWSLYPDGASRLQNVRLWSSITSDLYNSKTLELFRDREDTTVIVATIAFGMGMNLRNVIQSINLGLPSSFPALVQQNGRAGRDLALAASGITYIEPSIMAAVDDVLETNKTRKKAAATLAKSQKRIDDLDPPLKDSLFAHRRRSCLVVVHNVALGNSGPKSRLTCVEAGRPNPCSSCEGLINATQPASTPMPPSNTLSTSPQPTDPRARKPRILTAPLPPPLTKNFQDNARVWLGDFAVRRWLLKDDNRARTLPQSAIWQGISIDHVISQLHLLRSRESLDIYLANWDFIDTDGDALFALVDTLNKTFDKHSASAKAIKVKKAAATRTKNKGDDSFCHASVCSNIGFLQR</sequence>
<dbReference type="SUPFAM" id="SSF52540">
    <property type="entry name" value="P-loop containing nucleoside triphosphate hydrolases"/>
    <property type="match status" value="1"/>
</dbReference>
<dbReference type="GO" id="GO:0009378">
    <property type="term" value="F:four-way junction helicase activity"/>
    <property type="evidence" value="ECO:0007669"/>
    <property type="project" value="TreeGrafter"/>
</dbReference>
<dbReference type="Pfam" id="PF00271">
    <property type="entry name" value="Helicase_C"/>
    <property type="match status" value="1"/>
</dbReference>
<reference evidence="11 12" key="1">
    <citation type="journal article" date="2018" name="Evol. Lett.">
        <title>Horizontal gene cluster transfer increased hallucinogenic mushroom diversity.</title>
        <authorList>
            <person name="Reynolds H.T."/>
            <person name="Vijayakumar V."/>
            <person name="Gluck-Thaler E."/>
            <person name="Korotkin H.B."/>
            <person name="Matheny P.B."/>
            <person name="Slot J.C."/>
        </authorList>
    </citation>
    <scope>NUCLEOTIDE SEQUENCE [LARGE SCALE GENOMIC DNA]</scope>
    <source>
        <strain evidence="11 12">SRW20</strain>
    </source>
</reference>
<gene>
    <name evidence="11" type="ORF">CVT26_008571</name>
</gene>
<dbReference type="EMBL" id="NHYE01001423">
    <property type="protein sequence ID" value="PPQ95546.1"/>
    <property type="molecule type" value="Genomic_DNA"/>
</dbReference>
<comment type="catalytic activity">
    <reaction evidence="6">
        <text>Couples ATP hydrolysis with the unwinding of duplex DNA by translocating in the 3'-5' direction.</text>
        <dbReference type="EC" id="5.6.2.4"/>
    </reaction>
</comment>
<dbReference type="SMART" id="SM00487">
    <property type="entry name" value="DEXDc"/>
    <property type="match status" value="1"/>
</dbReference>
<dbReference type="InterPro" id="IPR027417">
    <property type="entry name" value="P-loop_NTPase"/>
</dbReference>
<evidence type="ECO:0000256" key="6">
    <source>
        <dbReference type="ARBA" id="ARBA00034617"/>
    </source>
</evidence>
<dbReference type="Proteomes" id="UP000284706">
    <property type="component" value="Unassembled WGS sequence"/>
</dbReference>
<dbReference type="PANTHER" id="PTHR13710">
    <property type="entry name" value="DNA HELICASE RECQ FAMILY MEMBER"/>
    <property type="match status" value="1"/>
</dbReference>
<dbReference type="AlphaFoldDB" id="A0A409XXT3"/>
<keyword evidence="5" id="KW-0413">Isomerase</keyword>
<dbReference type="InterPro" id="IPR001650">
    <property type="entry name" value="Helicase_C-like"/>
</dbReference>
<dbReference type="InParanoid" id="A0A409XXT3"/>
<feature type="region of interest" description="Disordered" evidence="8">
    <location>
        <begin position="479"/>
        <end position="507"/>
    </location>
</feature>
<dbReference type="Pfam" id="PF00270">
    <property type="entry name" value="DEAD"/>
    <property type="match status" value="1"/>
</dbReference>
<dbReference type="GO" id="GO:0005694">
    <property type="term" value="C:chromosome"/>
    <property type="evidence" value="ECO:0007669"/>
    <property type="project" value="TreeGrafter"/>
</dbReference>
<evidence type="ECO:0000256" key="7">
    <source>
        <dbReference type="ARBA" id="ARBA00034808"/>
    </source>
</evidence>
<organism evidence="11 12">
    <name type="scientific">Gymnopilus dilepis</name>
    <dbReference type="NCBI Taxonomy" id="231916"/>
    <lineage>
        <taxon>Eukaryota</taxon>
        <taxon>Fungi</taxon>
        <taxon>Dikarya</taxon>
        <taxon>Basidiomycota</taxon>
        <taxon>Agaricomycotina</taxon>
        <taxon>Agaricomycetes</taxon>
        <taxon>Agaricomycetidae</taxon>
        <taxon>Agaricales</taxon>
        <taxon>Agaricineae</taxon>
        <taxon>Hymenogastraceae</taxon>
        <taxon>Gymnopilus</taxon>
    </lineage>
</organism>
<comment type="similarity">
    <text evidence="1">Belongs to the helicase family. RecQ subfamily.</text>
</comment>
<keyword evidence="12" id="KW-1185">Reference proteome</keyword>
<keyword evidence="4" id="KW-0238">DNA-binding</keyword>
<protein>
    <recommendedName>
        <fullName evidence="7">DNA 3'-5' helicase</fullName>
        <ecNumber evidence="7">5.6.2.4</ecNumber>
    </recommendedName>
</protein>
<evidence type="ECO:0000256" key="2">
    <source>
        <dbReference type="ARBA" id="ARBA00022741"/>
    </source>
</evidence>
<dbReference type="InterPro" id="IPR011545">
    <property type="entry name" value="DEAD/DEAH_box_helicase_dom"/>
</dbReference>
<dbReference type="STRING" id="231916.A0A409XXT3"/>
<dbReference type="OrthoDB" id="3260945at2759"/>
<name>A0A409XXT3_9AGAR</name>
<dbReference type="GO" id="GO:0005524">
    <property type="term" value="F:ATP binding"/>
    <property type="evidence" value="ECO:0007669"/>
    <property type="project" value="UniProtKB-KW"/>
</dbReference>
<dbReference type="InterPro" id="IPR014001">
    <property type="entry name" value="Helicase_ATP-bd"/>
</dbReference>
<comment type="caution">
    <text evidence="11">The sequence shown here is derived from an EMBL/GenBank/DDBJ whole genome shotgun (WGS) entry which is preliminary data.</text>
</comment>
<dbReference type="PANTHER" id="PTHR13710:SF105">
    <property type="entry name" value="ATP-DEPENDENT DNA HELICASE Q1"/>
    <property type="match status" value="1"/>
</dbReference>
<evidence type="ECO:0000256" key="3">
    <source>
        <dbReference type="ARBA" id="ARBA00022840"/>
    </source>
</evidence>